<evidence type="ECO:0000256" key="1">
    <source>
        <dbReference type="SAM" id="Phobius"/>
    </source>
</evidence>
<feature type="transmembrane region" description="Helical" evidence="1">
    <location>
        <begin position="58"/>
        <end position="80"/>
    </location>
</feature>
<proteinExistence type="predicted"/>
<protein>
    <submittedName>
        <fullName evidence="2">Uncharacterized protein</fullName>
    </submittedName>
</protein>
<accession>X1C6N7</accession>
<keyword evidence="1" id="KW-0812">Transmembrane</keyword>
<sequence>EVLTSFVLITSAQLEPVIRPYFESSPQPVNGMVVGLRGGAAYSRLTESDGIPREYWDAFGMGAFVAALLILVGGLGYYVIPELSSIVQDQGKN</sequence>
<dbReference type="AlphaFoldDB" id="X1C6N7"/>
<keyword evidence="1" id="KW-1133">Transmembrane helix</keyword>
<feature type="non-terminal residue" evidence="2">
    <location>
        <position position="1"/>
    </location>
</feature>
<evidence type="ECO:0000313" key="2">
    <source>
        <dbReference type="EMBL" id="GAH03751.1"/>
    </source>
</evidence>
<reference evidence="2" key="1">
    <citation type="journal article" date="2014" name="Front. Microbiol.">
        <title>High frequency of phylogenetically diverse reductive dehalogenase-homologous genes in deep subseafloor sedimentary metagenomes.</title>
        <authorList>
            <person name="Kawai M."/>
            <person name="Futagami T."/>
            <person name="Toyoda A."/>
            <person name="Takaki Y."/>
            <person name="Nishi S."/>
            <person name="Hori S."/>
            <person name="Arai W."/>
            <person name="Tsubouchi T."/>
            <person name="Morono Y."/>
            <person name="Uchiyama I."/>
            <person name="Ito T."/>
            <person name="Fujiyama A."/>
            <person name="Inagaki F."/>
            <person name="Takami H."/>
        </authorList>
    </citation>
    <scope>NUCLEOTIDE SEQUENCE</scope>
    <source>
        <strain evidence="2">Expedition CK06-06</strain>
    </source>
</reference>
<organism evidence="2">
    <name type="scientific">marine sediment metagenome</name>
    <dbReference type="NCBI Taxonomy" id="412755"/>
    <lineage>
        <taxon>unclassified sequences</taxon>
        <taxon>metagenomes</taxon>
        <taxon>ecological metagenomes</taxon>
    </lineage>
</organism>
<keyword evidence="1" id="KW-0472">Membrane</keyword>
<name>X1C6N7_9ZZZZ</name>
<comment type="caution">
    <text evidence="2">The sequence shown here is derived from an EMBL/GenBank/DDBJ whole genome shotgun (WGS) entry which is preliminary data.</text>
</comment>
<dbReference type="EMBL" id="BART01024393">
    <property type="protein sequence ID" value="GAH03751.1"/>
    <property type="molecule type" value="Genomic_DNA"/>
</dbReference>
<gene>
    <name evidence="2" type="ORF">S01H4_44080</name>
</gene>